<name>A0AAV4CZT1_9GAST</name>
<feature type="compositionally biased region" description="Polar residues" evidence="1">
    <location>
        <begin position="1"/>
        <end position="15"/>
    </location>
</feature>
<keyword evidence="3" id="KW-1185">Reference proteome</keyword>
<organism evidence="2 3">
    <name type="scientific">Plakobranchus ocellatus</name>
    <dbReference type="NCBI Taxonomy" id="259542"/>
    <lineage>
        <taxon>Eukaryota</taxon>
        <taxon>Metazoa</taxon>
        <taxon>Spiralia</taxon>
        <taxon>Lophotrochozoa</taxon>
        <taxon>Mollusca</taxon>
        <taxon>Gastropoda</taxon>
        <taxon>Heterobranchia</taxon>
        <taxon>Euthyneura</taxon>
        <taxon>Panpulmonata</taxon>
        <taxon>Sacoglossa</taxon>
        <taxon>Placobranchoidea</taxon>
        <taxon>Plakobranchidae</taxon>
        <taxon>Plakobranchus</taxon>
    </lineage>
</organism>
<gene>
    <name evidence="2" type="ORF">PoB_006394700</name>
</gene>
<reference evidence="2 3" key="1">
    <citation type="journal article" date="2021" name="Elife">
        <title>Chloroplast acquisition without the gene transfer in kleptoplastic sea slugs, Plakobranchus ocellatus.</title>
        <authorList>
            <person name="Maeda T."/>
            <person name="Takahashi S."/>
            <person name="Yoshida T."/>
            <person name="Shimamura S."/>
            <person name="Takaki Y."/>
            <person name="Nagai Y."/>
            <person name="Toyoda A."/>
            <person name="Suzuki Y."/>
            <person name="Arimoto A."/>
            <person name="Ishii H."/>
            <person name="Satoh N."/>
            <person name="Nishiyama T."/>
            <person name="Hasebe M."/>
            <person name="Maruyama T."/>
            <person name="Minagawa J."/>
            <person name="Obokata J."/>
            <person name="Shigenobu S."/>
        </authorList>
    </citation>
    <scope>NUCLEOTIDE SEQUENCE [LARGE SCALE GENOMIC DNA]</scope>
</reference>
<comment type="caution">
    <text evidence="2">The sequence shown here is derived from an EMBL/GenBank/DDBJ whole genome shotgun (WGS) entry which is preliminary data.</text>
</comment>
<dbReference type="EMBL" id="BLXT01007237">
    <property type="protein sequence ID" value="GFO37442.1"/>
    <property type="molecule type" value="Genomic_DNA"/>
</dbReference>
<dbReference type="Proteomes" id="UP000735302">
    <property type="component" value="Unassembled WGS sequence"/>
</dbReference>
<evidence type="ECO:0000313" key="3">
    <source>
        <dbReference type="Proteomes" id="UP000735302"/>
    </source>
</evidence>
<proteinExistence type="predicted"/>
<protein>
    <submittedName>
        <fullName evidence="2">Uncharacterized protein</fullName>
    </submittedName>
</protein>
<sequence length="114" mass="12963">MLKQIEPSQTFATESSAEKSLHSRKTLGESGSGTFPLQKTQVSLDSKYTSKFSEVSMLQDTTTSTFIDQFKSSFLQIRYRLLPPIKFMATRLCSVWQKVPAVTIRPMETMQFLV</sequence>
<feature type="region of interest" description="Disordered" evidence="1">
    <location>
        <begin position="1"/>
        <end position="38"/>
    </location>
</feature>
<accession>A0AAV4CZT1</accession>
<evidence type="ECO:0000313" key="2">
    <source>
        <dbReference type="EMBL" id="GFO37442.1"/>
    </source>
</evidence>
<dbReference type="AlphaFoldDB" id="A0AAV4CZT1"/>
<evidence type="ECO:0000256" key="1">
    <source>
        <dbReference type="SAM" id="MobiDB-lite"/>
    </source>
</evidence>